<dbReference type="HOGENOM" id="CLU_3144724_0_0_1"/>
<protein>
    <submittedName>
        <fullName evidence="1">Predicted protein</fullName>
    </submittedName>
</protein>
<evidence type="ECO:0000313" key="2">
    <source>
        <dbReference type="Proteomes" id="UP000008694"/>
    </source>
</evidence>
<reference evidence="2" key="1">
    <citation type="journal article" date="2011" name="Nat. Genet.">
        <title>The Arabidopsis lyrata genome sequence and the basis of rapid genome size change.</title>
        <authorList>
            <person name="Hu T.T."/>
            <person name="Pattyn P."/>
            <person name="Bakker E.G."/>
            <person name="Cao J."/>
            <person name="Cheng J.-F."/>
            <person name="Clark R.M."/>
            <person name="Fahlgren N."/>
            <person name="Fawcett J.A."/>
            <person name="Grimwood J."/>
            <person name="Gundlach H."/>
            <person name="Haberer G."/>
            <person name="Hollister J.D."/>
            <person name="Ossowski S."/>
            <person name="Ottilar R.P."/>
            <person name="Salamov A.A."/>
            <person name="Schneeberger K."/>
            <person name="Spannagl M."/>
            <person name="Wang X."/>
            <person name="Yang L."/>
            <person name="Nasrallah M.E."/>
            <person name="Bergelson J."/>
            <person name="Carrington J.C."/>
            <person name="Gaut B.S."/>
            <person name="Schmutz J."/>
            <person name="Mayer K.F.X."/>
            <person name="Van de Peer Y."/>
            <person name="Grigoriev I.V."/>
            <person name="Nordborg M."/>
            <person name="Weigel D."/>
            <person name="Guo Y.-L."/>
        </authorList>
    </citation>
    <scope>NUCLEOTIDE SEQUENCE [LARGE SCALE GENOMIC DNA]</scope>
    <source>
        <strain evidence="2">cv. MN47</strain>
    </source>
</reference>
<evidence type="ECO:0000313" key="1">
    <source>
        <dbReference type="EMBL" id="EFH64332.1"/>
    </source>
</evidence>
<keyword evidence="2" id="KW-1185">Reference proteome</keyword>
<accession>D7KVH0</accession>
<dbReference type="AlphaFoldDB" id="D7KVH0"/>
<dbReference type="EMBL" id="GL348714">
    <property type="protein sequence ID" value="EFH64332.1"/>
    <property type="molecule type" value="Genomic_DNA"/>
</dbReference>
<organism evidence="2">
    <name type="scientific">Arabidopsis lyrata subsp. lyrata</name>
    <name type="common">Lyre-leaved rock-cress</name>
    <dbReference type="NCBI Taxonomy" id="81972"/>
    <lineage>
        <taxon>Eukaryota</taxon>
        <taxon>Viridiplantae</taxon>
        <taxon>Streptophyta</taxon>
        <taxon>Embryophyta</taxon>
        <taxon>Tracheophyta</taxon>
        <taxon>Spermatophyta</taxon>
        <taxon>Magnoliopsida</taxon>
        <taxon>eudicotyledons</taxon>
        <taxon>Gunneridae</taxon>
        <taxon>Pentapetalae</taxon>
        <taxon>rosids</taxon>
        <taxon>malvids</taxon>
        <taxon>Brassicales</taxon>
        <taxon>Brassicaceae</taxon>
        <taxon>Camelineae</taxon>
        <taxon>Arabidopsis</taxon>
    </lineage>
</organism>
<proteinExistence type="predicted"/>
<dbReference type="Proteomes" id="UP000008694">
    <property type="component" value="Unassembled WGS sequence"/>
</dbReference>
<gene>
    <name evidence="1" type="ORF">ARALYDRAFT_893335</name>
</gene>
<name>D7KVH0_ARALL</name>
<sequence>MATSLTCARTHSKSTNFSPSVSINLEDDTIAFFVANLPSFMSNCAMKES</sequence>
<dbReference type="Gramene" id="scaffold_200409.1">
    <property type="protein sequence ID" value="scaffold_200409.1"/>
    <property type="gene ID" value="scaffold_200409.1"/>
</dbReference>